<dbReference type="PROSITE" id="PS50097">
    <property type="entry name" value="BTB"/>
    <property type="match status" value="1"/>
</dbReference>
<keyword evidence="6" id="KW-1185">Reference proteome</keyword>
<protein>
    <submittedName>
        <fullName evidence="7">BTB/POZ and MATH domain-containing protein 3-like isoform X1</fullName>
    </submittedName>
</protein>
<dbReference type="GO" id="GO:0071472">
    <property type="term" value="P:cellular response to salt stress"/>
    <property type="evidence" value="ECO:0007669"/>
    <property type="project" value="UniProtKB-ARBA"/>
</dbReference>
<sequence length="406" mass="45082">MIVNWDNNTNDSSSKSINETVNGSHHFTIRGYSLAKGMGPGKYISSDTFSVGGYDWAVYFYPDGKNIEDSSMYVSVFIALASEGTDVRALFELTLLDQSGKGKHKVHSHFDRALESGPYTLKYRGSMWGYKRFFRRTSLETSDYLKDDCLAMHCTVGVVRTRVEGPKQYTISVPPSDMGQNLKYLLESEIGSDITFQVGDEAFKAHKLILAARSPVFRAQFFGLIGDPNKEIVELADIEPSIFKVMLHFIYSDDLPDLHEITGSTSMCTSTIMLQHLLAAADRYGLDRLKQLCEARLCEEVSADTVATTLSLAEQHHCLQLKAICLKFAATNLGVVMQSEGFRHLELSCPSLLSELLETIASVDEKPNLMSSKKRSGSSIFGIDLVADGAAAESVNPNVRRIRRRL</sequence>
<dbReference type="GeneID" id="113725431"/>
<evidence type="ECO:0000259" key="5">
    <source>
        <dbReference type="PROSITE" id="PS50144"/>
    </source>
</evidence>
<dbReference type="RefSeq" id="XP_027104374.1">
    <property type="nucleotide sequence ID" value="XM_027248573.2"/>
</dbReference>
<organism evidence="6 7">
    <name type="scientific">Coffea arabica</name>
    <name type="common">Arabian coffee</name>
    <dbReference type="NCBI Taxonomy" id="13443"/>
    <lineage>
        <taxon>Eukaryota</taxon>
        <taxon>Viridiplantae</taxon>
        <taxon>Streptophyta</taxon>
        <taxon>Embryophyta</taxon>
        <taxon>Tracheophyta</taxon>
        <taxon>Spermatophyta</taxon>
        <taxon>Magnoliopsida</taxon>
        <taxon>eudicotyledons</taxon>
        <taxon>Gunneridae</taxon>
        <taxon>Pentapetalae</taxon>
        <taxon>asterids</taxon>
        <taxon>lamiids</taxon>
        <taxon>Gentianales</taxon>
        <taxon>Rubiaceae</taxon>
        <taxon>Ixoroideae</taxon>
        <taxon>Gardenieae complex</taxon>
        <taxon>Bertiereae - Coffeeae clade</taxon>
        <taxon>Coffeeae</taxon>
        <taxon>Coffea</taxon>
    </lineage>
</organism>
<dbReference type="FunFam" id="3.30.710.10:FF:000136">
    <property type="entry name" value="BTB-POZ and math domain 1"/>
    <property type="match status" value="1"/>
</dbReference>
<dbReference type="Proteomes" id="UP001652660">
    <property type="component" value="Chromosome 2c"/>
</dbReference>
<dbReference type="InterPro" id="IPR008974">
    <property type="entry name" value="TRAF-like"/>
</dbReference>
<dbReference type="CDD" id="cd00121">
    <property type="entry name" value="MATH"/>
    <property type="match status" value="1"/>
</dbReference>
<evidence type="ECO:0000313" key="6">
    <source>
        <dbReference type="Proteomes" id="UP001652660"/>
    </source>
</evidence>
<dbReference type="SMART" id="SM00061">
    <property type="entry name" value="MATH"/>
    <property type="match status" value="1"/>
</dbReference>
<dbReference type="Pfam" id="PF24570">
    <property type="entry name" value="BACK_BPM_SPOP"/>
    <property type="match status" value="1"/>
</dbReference>
<dbReference type="PANTHER" id="PTHR26379:SF293">
    <property type="entry name" value="BTB_POZ AND MATH DOMAIN-CONTAINING PROTEIN 3"/>
    <property type="match status" value="1"/>
</dbReference>
<comment type="similarity">
    <text evidence="3">Belongs to the Tdpoz family.</text>
</comment>
<dbReference type="CDD" id="cd18280">
    <property type="entry name" value="BTB_POZ_BPM_plant"/>
    <property type="match status" value="1"/>
</dbReference>
<dbReference type="CDD" id="cd14736">
    <property type="entry name" value="BACK_AtBPM-like"/>
    <property type="match status" value="1"/>
</dbReference>
<comment type="function">
    <text evidence="1">May act as a substrate-specific adapter of an E3 ubiquitin-protein ligase complex (CUL3-RBX1-BTB) which mediates the ubiquitination and subsequent proteasomal degradation of target proteins.</text>
</comment>
<feature type="domain" description="MATH" evidence="5">
    <location>
        <begin position="22"/>
        <end position="156"/>
    </location>
</feature>
<dbReference type="GO" id="GO:0016567">
    <property type="term" value="P:protein ubiquitination"/>
    <property type="evidence" value="ECO:0007669"/>
    <property type="project" value="InterPro"/>
</dbReference>
<evidence type="ECO:0000259" key="4">
    <source>
        <dbReference type="PROSITE" id="PS50097"/>
    </source>
</evidence>
<dbReference type="OrthoDB" id="6359816at2759"/>
<dbReference type="Gene3D" id="1.25.40.420">
    <property type="match status" value="1"/>
</dbReference>
<dbReference type="InterPro" id="IPR002083">
    <property type="entry name" value="MATH/TRAF_dom"/>
</dbReference>
<proteinExistence type="inferred from homology"/>
<dbReference type="Gene3D" id="3.30.710.10">
    <property type="entry name" value="Potassium Channel Kv1.1, Chain A"/>
    <property type="match status" value="1"/>
</dbReference>
<dbReference type="InterPro" id="IPR000210">
    <property type="entry name" value="BTB/POZ_dom"/>
</dbReference>
<dbReference type="Pfam" id="PF00651">
    <property type="entry name" value="BTB"/>
    <property type="match status" value="1"/>
</dbReference>
<accession>A0A6P6VMV9</accession>
<evidence type="ECO:0000256" key="1">
    <source>
        <dbReference type="ARBA" id="ARBA00002668"/>
    </source>
</evidence>
<dbReference type="InterPro" id="IPR056423">
    <property type="entry name" value="BACK_BPM_SPOP"/>
</dbReference>
<dbReference type="PROSITE" id="PS50144">
    <property type="entry name" value="MATH"/>
    <property type="match status" value="1"/>
</dbReference>
<reference evidence="6" key="1">
    <citation type="journal article" date="2025" name="Foods">
        <title>Unveiling the Microbial Signatures of Arabica Coffee Cherries: Insights into Ripeness Specific Diversity, Functional Traits, and Implications for Quality and Safety.</title>
        <authorList>
            <consortium name="RefSeq"/>
            <person name="Tenea G.N."/>
            <person name="Cifuentes V."/>
            <person name="Reyes P."/>
            <person name="Cevallos-Vallejos M."/>
        </authorList>
    </citation>
    <scope>NUCLEOTIDE SEQUENCE [LARGE SCALE GENOMIC DNA]</scope>
</reference>
<evidence type="ECO:0000256" key="3">
    <source>
        <dbReference type="ARBA" id="ARBA00010846"/>
    </source>
</evidence>
<dbReference type="InterPro" id="IPR011333">
    <property type="entry name" value="SKP1/BTB/POZ_sf"/>
</dbReference>
<evidence type="ECO:0000256" key="2">
    <source>
        <dbReference type="ARBA" id="ARBA00004906"/>
    </source>
</evidence>
<reference evidence="7" key="2">
    <citation type="submission" date="2025-08" db="UniProtKB">
        <authorList>
            <consortium name="RefSeq"/>
        </authorList>
    </citation>
    <scope>IDENTIFICATION</scope>
    <source>
        <tissue evidence="7">Leaves</tissue>
    </source>
</reference>
<dbReference type="InterPro" id="IPR034090">
    <property type="entry name" value="BPM_C"/>
</dbReference>
<dbReference type="SMART" id="SM00225">
    <property type="entry name" value="BTB"/>
    <property type="match status" value="1"/>
</dbReference>
<comment type="pathway">
    <text evidence="2">Protein modification; protein ubiquitination.</text>
</comment>
<feature type="domain" description="BTB" evidence="4">
    <location>
        <begin position="192"/>
        <end position="255"/>
    </location>
</feature>
<dbReference type="InterPro" id="IPR045005">
    <property type="entry name" value="BPM1-6"/>
</dbReference>
<dbReference type="AlphaFoldDB" id="A0A6P6VMV9"/>
<dbReference type="Pfam" id="PF22486">
    <property type="entry name" value="MATH_2"/>
    <property type="match status" value="1"/>
</dbReference>
<name>A0A6P6VMV9_COFAR</name>
<dbReference type="SUPFAM" id="SSF49599">
    <property type="entry name" value="TRAF domain-like"/>
    <property type="match status" value="1"/>
</dbReference>
<evidence type="ECO:0000313" key="7">
    <source>
        <dbReference type="RefSeq" id="XP_027104374.1"/>
    </source>
</evidence>
<gene>
    <name evidence="7" type="primary">LOC113725431</name>
</gene>
<dbReference type="PANTHER" id="PTHR26379">
    <property type="entry name" value="BTB/POZ AND MATH DOMAIN-CONTAINING PROTEIN 1"/>
    <property type="match status" value="1"/>
</dbReference>
<dbReference type="SUPFAM" id="SSF54695">
    <property type="entry name" value="POZ domain"/>
    <property type="match status" value="1"/>
</dbReference>
<dbReference type="Gene3D" id="2.60.210.10">
    <property type="entry name" value="Apoptosis, Tumor Necrosis Factor Receptor Associated Protein 2, Chain A"/>
    <property type="match status" value="1"/>
</dbReference>